<dbReference type="AlphaFoldDB" id="A0A8B6FMD8"/>
<feature type="compositionally biased region" description="Basic and acidic residues" evidence="1">
    <location>
        <begin position="223"/>
        <end position="232"/>
    </location>
</feature>
<feature type="compositionally biased region" description="Basic and acidic residues" evidence="1">
    <location>
        <begin position="205"/>
        <end position="216"/>
    </location>
</feature>
<dbReference type="EMBL" id="UYJE01007002">
    <property type="protein sequence ID" value="VDI50938.1"/>
    <property type="molecule type" value="Genomic_DNA"/>
</dbReference>
<dbReference type="OrthoDB" id="6194199at2759"/>
<evidence type="ECO:0000256" key="1">
    <source>
        <dbReference type="SAM" id="MobiDB-lite"/>
    </source>
</evidence>
<feature type="region of interest" description="Disordered" evidence="1">
    <location>
        <begin position="205"/>
        <end position="247"/>
    </location>
</feature>
<keyword evidence="3" id="KW-1185">Reference proteome</keyword>
<reference evidence="2" key="1">
    <citation type="submission" date="2018-11" db="EMBL/GenBank/DDBJ databases">
        <authorList>
            <person name="Alioto T."/>
            <person name="Alioto T."/>
        </authorList>
    </citation>
    <scope>NUCLEOTIDE SEQUENCE</scope>
</reference>
<evidence type="ECO:0000313" key="3">
    <source>
        <dbReference type="Proteomes" id="UP000596742"/>
    </source>
</evidence>
<accession>A0A8B6FMD8</accession>
<proteinExistence type="predicted"/>
<name>A0A8B6FMD8_MYTGA</name>
<comment type="caution">
    <text evidence="2">The sequence shown here is derived from an EMBL/GenBank/DDBJ whole genome shotgun (WGS) entry which is preliminary data.</text>
</comment>
<dbReference type="Proteomes" id="UP000596742">
    <property type="component" value="Unassembled WGS sequence"/>
</dbReference>
<protein>
    <submittedName>
        <fullName evidence="2">Uncharacterized protein</fullName>
    </submittedName>
</protein>
<gene>
    <name evidence="2" type="ORF">MGAL_10B082489</name>
</gene>
<evidence type="ECO:0000313" key="2">
    <source>
        <dbReference type="EMBL" id="VDI50938.1"/>
    </source>
</evidence>
<sequence length="247" mass="28764">MESQEEKVHQTAAVLCEAIVSVASFDSLLNMGRVEGLFLNLDKLKDQTTTAEENTETEDIEFTVPDDTQCVDDILKDLGETLDKVEQQKTSMTAAEPTEKTTKDARYVFKDTVQNFDLNGVIFKQREREIKREKSKAKKEEKIKMKIAKEEEKVVQLYFKAVDNIMSRYSKEVRVQHKKEEKRRKQMEKVEKKALKMLEKEIKKREKECVNNEKKKPAQSLDLNKKHNDTKKSIAKKVTGNNKDFKK</sequence>
<organism evidence="2 3">
    <name type="scientific">Mytilus galloprovincialis</name>
    <name type="common">Mediterranean mussel</name>
    <dbReference type="NCBI Taxonomy" id="29158"/>
    <lineage>
        <taxon>Eukaryota</taxon>
        <taxon>Metazoa</taxon>
        <taxon>Spiralia</taxon>
        <taxon>Lophotrochozoa</taxon>
        <taxon>Mollusca</taxon>
        <taxon>Bivalvia</taxon>
        <taxon>Autobranchia</taxon>
        <taxon>Pteriomorphia</taxon>
        <taxon>Mytilida</taxon>
        <taxon>Mytiloidea</taxon>
        <taxon>Mytilidae</taxon>
        <taxon>Mytilinae</taxon>
        <taxon>Mytilus</taxon>
    </lineage>
</organism>